<dbReference type="GO" id="GO:0042450">
    <property type="term" value="P:L-arginine biosynthetic process via ornithine"/>
    <property type="evidence" value="ECO:0007669"/>
    <property type="project" value="UniProtKB-UniRule"/>
</dbReference>
<organism evidence="9 10">
    <name type="scientific">Thiohalorhabdus denitrificans</name>
    <dbReference type="NCBI Taxonomy" id="381306"/>
    <lineage>
        <taxon>Bacteria</taxon>
        <taxon>Pseudomonadati</taxon>
        <taxon>Pseudomonadota</taxon>
        <taxon>Gammaproteobacteria</taxon>
        <taxon>Thiohalorhabdales</taxon>
        <taxon>Thiohalorhabdaceae</taxon>
        <taxon>Thiohalorhabdus</taxon>
    </lineage>
</organism>
<feature type="domain" description="Aspartate/ornithine carbamoyltransferase carbamoyl-P binding" evidence="8">
    <location>
        <begin position="4"/>
        <end position="144"/>
    </location>
</feature>
<evidence type="ECO:0000256" key="4">
    <source>
        <dbReference type="ARBA" id="ARBA00022679"/>
    </source>
</evidence>
<dbReference type="InterPro" id="IPR006132">
    <property type="entry name" value="Asp/Orn_carbamoyltranf_P-bd"/>
</dbReference>
<feature type="binding site" evidence="6">
    <location>
        <position position="80"/>
    </location>
    <ligand>
        <name>carbamoyl phosphate</name>
        <dbReference type="ChEBI" id="CHEBI:58228"/>
    </ligand>
</feature>
<evidence type="ECO:0000313" key="10">
    <source>
        <dbReference type="Proteomes" id="UP000183104"/>
    </source>
</evidence>
<dbReference type="FunFam" id="3.40.50.1370:FF:000008">
    <property type="entry name" value="Ornithine carbamoyltransferase"/>
    <property type="match status" value="1"/>
</dbReference>
<dbReference type="PRINTS" id="PR00100">
    <property type="entry name" value="AOTCASE"/>
</dbReference>
<evidence type="ECO:0000256" key="3">
    <source>
        <dbReference type="ARBA" id="ARBA00013007"/>
    </source>
</evidence>
<dbReference type="Pfam" id="PF00185">
    <property type="entry name" value="OTCace"/>
    <property type="match status" value="1"/>
</dbReference>
<dbReference type="InterPro" id="IPR006130">
    <property type="entry name" value="Asp/Orn_carbamoylTrfase"/>
</dbReference>
<dbReference type="GO" id="GO:0005737">
    <property type="term" value="C:cytoplasm"/>
    <property type="evidence" value="ECO:0007669"/>
    <property type="project" value="UniProtKB-SubCell"/>
</dbReference>
<keyword evidence="10" id="KW-1185">Reference proteome</keyword>
<reference evidence="10" key="1">
    <citation type="submission" date="2016-10" db="EMBL/GenBank/DDBJ databases">
        <authorList>
            <person name="Varghese N."/>
        </authorList>
    </citation>
    <scope>NUCLEOTIDE SEQUENCE [LARGE SCALE GENOMIC DNA]</scope>
    <source>
        <strain evidence="10">HL 19</strain>
    </source>
</reference>
<dbReference type="PROSITE" id="PS00097">
    <property type="entry name" value="CARBAMOYLTRANSFERASE"/>
    <property type="match status" value="1"/>
</dbReference>
<accession>A0A0P9EBD0</accession>
<dbReference type="Proteomes" id="UP000183104">
    <property type="component" value="Unassembled WGS sequence"/>
</dbReference>
<dbReference type="InterPro" id="IPR024904">
    <property type="entry name" value="OTCase_ArgI"/>
</dbReference>
<feature type="binding site" evidence="6">
    <location>
        <position position="287"/>
    </location>
    <ligand>
        <name>carbamoyl phosphate</name>
        <dbReference type="ChEBI" id="CHEBI:58228"/>
    </ligand>
</feature>
<evidence type="ECO:0000256" key="5">
    <source>
        <dbReference type="ARBA" id="ARBA00048772"/>
    </source>
</evidence>
<dbReference type="PANTHER" id="PTHR45753:SF3">
    <property type="entry name" value="ORNITHINE TRANSCARBAMYLASE, MITOCHONDRIAL"/>
    <property type="match status" value="1"/>
</dbReference>
<evidence type="ECO:0000256" key="2">
    <source>
        <dbReference type="ARBA" id="ARBA00007805"/>
    </source>
</evidence>
<comment type="catalytic activity">
    <reaction evidence="5 6">
        <text>carbamoyl phosphate + L-ornithine = L-citrulline + phosphate + H(+)</text>
        <dbReference type="Rhea" id="RHEA:19513"/>
        <dbReference type="ChEBI" id="CHEBI:15378"/>
        <dbReference type="ChEBI" id="CHEBI:43474"/>
        <dbReference type="ChEBI" id="CHEBI:46911"/>
        <dbReference type="ChEBI" id="CHEBI:57743"/>
        <dbReference type="ChEBI" id="CHEBI:58228"/>
        <dbReference type="EC" id="2.1.3.3"/>
    </reaction>
</comment>
<protein>
    <recommendedName>
        <fullName evidence="3 6">Ornithine carbamoyltransferase</fullName>
        <shortName evidence="6">OTCase</shortName>
        <ecNumber evidence="3 6">2.1.3.3</ecNumber>
    </recommendedName>
</protein>
<feature type="binding site" evidence="6">
    <location>
        <position position="219"/>
    </location>
    <ligand>
        <name>L-ornithine</name>
        <dbReference type="ChEBI" id="CHEBI:46911"/>
    </ligand>
</feature>
<sequence>MSPRHFLRLDDLGAAELEALLARAAELKAERRAGQGHPTLAGKVMGLLFEKPSTRTRVSFESGIYQLGGYGMFLSQHDLQLGRGEPIADTAEVVSRMVDGIMIRTFGHERIAEFAAASHVPVINGLTDRFHPCQVLTDLFTWYERRGSIAGRTVAWIGDGNNMAHSWINAARLLGFELRIASPEGFDPEPDLVAAAGDRVTVLRDPKQAAAGADIVTTDVWASMGQEEEQAERERAFGGYRVDAALMEEAKPDALFMHCLPAHRGEEVTAEVLEGPQSVVWEEAENRLHAQKALMELLLG</sequence>
<dbReference type="OrthoDB" id="9802587at2"/>
<feature type="binding site" evidence="6">
    <location>
        <begin position="53"/>
        <end position="56"/>
    </location>
    <ligand>
        <name>carbamoyl phosphate</name>
        <dbReference type="ChEBI" id="CHEBI:58228"/>
    </ligand>
</feature>
<dbReference type="InterPro" id="IPR006131">
    <property type="entry name" value="Asp_carbamoyltransf_Asp/Orn-bd"/>
</dbReference>
<feature type="binding site" evidence="6">
    <location>
        <position position="162"/>
    </location>
    <ligand>
        <name>L-ornithine</name>
        <dbReference type="ChEBI" id="CHEBI:46911"/>
    </ligand>
</feature>
<feature type="binding site" evidence="6">
    <location>
        <begin position="259"/>
        <end position="260"/>
    </location>
    <ligand>
        <name>carbamoyl phosphate</name>
        <dbReference type="ChEBI" id="CHEBI:58228"/>
    </ligand>
</feature>
<dbReference type="PRINTS" id="PR00102">
    <property type="entry name" value="OTCASE"/>
</dbReference>
<feature type="binding site" evidence="6">
    <location>
        <position position="104"/>
    </location>
    <ligand>
        <name>carbamoyl phosphate</name>
        <dbReference type="ChEBI" id="CHEBI:58228"/>
    </ligand>
</feature>
<comment type="pathway">
    <text evidence="1">Amino-acid biosynthesis; L-arginine biosynthesis; L-arginine from L-ornithine and carbamoyl phosphate: step 1/3.</text>
</comment>
<dbReference type="EMBL" id="FMUN01000002">
    <property type="protein sequence ID" value="SCX97752.1"/>
    <property type="molecule type" value="Genomic_DNA"/>
</dbReference>
<comment type="similarity">
    <text evidence="2 6">Belongs to the aspartate/ornithine carbamoyltransferase superfamily. OTCase family.</text>
</comment>
<dbReference type="PATRIC" id="fig|381306.5.peg.882"/>
<dbReference type="InterPro" id="IPR002292">
    <property type="entry name" value="Orn/put_carbamltrans"/>
</dbReference>
<dbReference type="HAMAP" id="MF_01109">
    <property type="entry name" value="OTCase"/>
    <property type="match status" value="1"/>
</dbReference>
<dbReference type="GO" id="GO:0016597">
    <property type="term" value="F:amino acid binding"/>
    <property type="evidence" value="ECO:0007669"/>
    <property type="project" value="InterPro"/>
</dbReference>
<dbReference type="NCBIfam" id="NF001986">
    <property type="entry name" value="PRK00779.1"/>
    <property type="match status" value="1"/>
</dbReference>
<dbReference type="STRING" id="381306.AN478_10625"/>
<evidence type="ECO:0000259" key="8">
    <source>
        <dbReference type="Pfam" id="PF02729"/>
    </source>
</evidence>
<dbReference type="GO" id="GO:0019240">
    <property type="term" value="P:citrulline biosynthetic process"/>
    <property type="evidence" value="ECO:0007669"/>
    <property type="project" value="TreeGrafter"/>
</dbReference>
<dbReference type="RefSeq" id="WP_054966583.1">
    <property type="nucleotide sequence ID" value="NZ_FMUN01000002.1"/>
</dbReference>
<feature type="domain" description="Aspartate/ornithine carbamoyltransferase Asp/Orn-binding" evidence="7">
    <location>
        <begin position="151"/>
        <end position="297"/>
    </location>
</feature>
<evidence type="ECO:0000256" key="1">
    <source>
        <dbReference type="ARBA" id="ARBA00004975"/>
    </source>
</evidence>
<dbReference type="SUPFAM" id="SSF53671">
    <property type="entry name" value="Aspartate/ornithine carbamoyltransferase"/>
    <property type="match status" value="1"/>
</dbReference>
<feature type="binding site" evidence="6">
    <location>
        <begin position="223"/>
        <end position="224"/>
    </location>
    <ligand>
        <name>L-ornithine</name>
        <dbReference type="ChEBI" id="CHEBI:46911"/>
    </ligand>
</feature>
<dbReference type="Gene3D" id="3.40.50.1370">
    <property type="entry name" value="Aspartate/ornithine carbamoyltransferase"/>
    <property type="match status" value="2"/>
</dbReference>
<comment type="subcellular location">
    <subcellularLocation>
        <location evidence="6">Cytoplasm</location>
    </subcellularLocation>
</comment>
<dbReference type="GO" id="GO:0004585">
    <property type="term" value="F:ornithine carbamoyltransferase activity"/>
    <property type="evidence" value="ECO:0007669"/>
    <property type="project" value="UniProtKB-UniRule"/>
</dbReference>
<feature type="binding site" evidence="6">
    <location>
        <begin position="131"/>
        <end position="134"/>
    </location>
    <ligand>
        <name>carbamoyl phosphate</name>
        <dbReference type="ChEBI" id="CHEBI:58228"/>
    </ligand>
</feature>
<dbReference type="NCBIfam" id="TIGR00658">
    <property type="entry name" value="orni_carb_tr"/>
    <property type="match status" value="1"/>
</dbReference>
<evidence type="ECO:0000313" key="9">
    <source>
        <dbReference type="EMBL" id="SCX97752.1"/>
    </source>
</evidence>
<dbReference type="EC" id="2.1.3.3" evidence="3 6"/>
<evidence type="ECO:0000256" key="6">
    <source>
        <dbReference type="HAMAP-Rule" id="MF_01109"/>
    </source>
</evidence>
<proteinExistence type="inferred from homology"/>
<dbReference type="AlphaFoldDB" id="A0A0P9EBD0"/>
<dbReference type="Pfam" id="PF02729">
    <property type="entry name" value="OTCace_N"/>
    <property type="match status" value="1"/>
</dbReference>
<gene>
    <name evidence="9" type="ORF">SAMN05661077_0909</name>
</gene>
<evidence type="ECO:0000259" key="7">
    <source>
        <dbReference type="Pfam" id="PF00185"/>
    </source>
</evidence>
<keyword evidence="6" id="KW-0963">Cytoplasm</keyword>
<dbReference type="InterPro" id="IPR036901">
    <property type="entry name" value="Asp/Orn_carbamoylTrfase_sf"/>
</dbReference>
<name>A0A0P9EBD0_9GAMM</name>
<dbReference type="PANTHER" id="PTHR45753">
    <property type="entry name" value="ORNITHINE CARBAMOYLTRANSFERASE, MITOCHONDRIAL"/>
    <property type="match status" value="1"/>
</dbReference>
<keyword evidence="4 6" id="KW-0808">Transferase</keyword>